<reference evidence="2" key="1">
    <citation type="journal article" date="2020" name="Stud. Mycol.">
        <title>101 Dothideomycetes genomes: a test case for predicting lifestyles and emergence of pathogens.</title>
        <authorList>
            <person name="Haridas S."/>
            <person name="Albert R."/>
            <person name="Binder M."/>
            <person name="Bloem J."/>
            <person name="Labutti K."/>
            <person name="Salamov A."/>
            <person name="Andreopoulos B."/>
            <person name="Baker S."/>
            <person name="Barry K."/>
            <person name="Bills G."/>
            <person name="Bluhm B."/>
            <person name="Cannon C."/>
            <person name="Castanera R."/>
            <person name="Culley D."/>
            <person name="Daum C."/>
            <person name="Ezra D."/>
            <person name="Gonzalez J."/>
            <person name="Henrissat B."/>
            <person name="Kuo A."/>
            <person name="Liang C."/>
            <person name="Lipzen A."/>
            <person name="Lutzoni F."/>
            <person name="Magnuson J."/>
            <person name="Mondo S."/>
            <person name="Nolan M."/>
            <person name="Ohm R."/>
            <person name="Pangilinan J."/>
            <person name="Park H.-J."/>
            <person name="Ramirez L."/>
            <person name="Alfaro M."/>
            <person name="Sun H."/>
            <person name="Tritt A."/>
            <person name="Yoshinaga Y."/>
            <person name="Zwiers L.-H."/>
            <person name="Turgeon B."/>
            <person name="Goodwin S."/>
            <person name="Spatafora J."/>
            <person name="Crous P."/>
            <person name="Grigoriev I."/>
        </authorList>
    </citation>
    <scope>NUCLEOTIDE SEQUENCE</scope>
    <source>
        <strain evidence="2">CBS 207.26</strain>
    </source>
</reference>
<keyword evidence="1" id="KW-0732">Signal</keyword>
<accession>A0A6A6DC20</accession>
<evidence type="ECO:0008006" key="4">
    <source>
        <dbReference type="Google" id="ProtNLM"/>
    </source>
</evidence>
<keyword evidence="3" id="KW-1185">Reference proteome</keyword>
<feature type="signal peptide" evidence="1">
    <location>
        <begin position="1"/>
        <end position="17"/>
    </location>
</feature>
<dbReference type="AlphaFoldDB" id="A0A6A6DC20"/>
<name>A0A6A6DC20_9PEZI</name>
<dbReference type="OrthoDB" id="3792848at2759"/>
<evidence type="ECO:0000313" key="2">
    <source>
        <dbReference type="EMBL" id="KAF2176563.1"/>
    </source>
</evidence>
<evidence type="ECO:0000313" key="3">
    <source>
        <dbReference type="Proteomes" id="UP000800200"/>
    </source>
</evidence>
<protein>
    <recommendedName>
        <fullName evidence="4">Ecp2 effector protein domain-containing protein</fullName>
    </recommendedName>
</protein>
<dbReference type="Proteomes" id="UP000800200">
    <property type="component" value="Unassembled WGS sequence"/>
</dbReference>
<feature type="chain" id="PRO_5025622634" description="Ecp2 effector protein domain-containing protein" evidence="1">
    <location>
        <begin position="18"/>
        <end position="163"/>
    </location>
</feature>
<evidence type="ECO:0000256" key="1">
    <source>
        <dbReference type="SAM" id="SignalP"/>
    </source>
</evidence>
<sequence>MLGSFSLLPLLPLLSNGSPITSPQSTTVVPIEIRECFLGGELSLVQPFASYLRSSQQTTLIKKNMGREAFRRDFNGTCIQIQINNWSCDYDLDVTGPGLANAVESIAEQCDGRKRSDGKFTGPAGWGYYKDVETGHDYTQHLWAILSGCDDWKPKSACSPGAY</sequence>
<gene>
    <name evidence="2" type="ORF">K469DRAFT_698339</name>
</gene>
<organism evidence="2 3">
    <name type="scientific">Zopfia rhizophila CBS 207.26</name>
    <dbReference type="NCBI Taxonomy" id="1314779"/>
    <lineage>
        <taxon>Eukaryota</taxon>
        <taxon>Fungi</taxon>
        <taxon>Dikarya</taxon>
        <taxon>Ascomycota</taxon>
        <taxon>Pezizomycotina</taxon>
        <taxon>Dothideomycetes</taxon>
        <taxon>Dothideomycetes incertae sedis</taxon>
        <taxon>Zopfiaceae</taxon>
        <taxon>Zopfia</taxon>
    </lineage>
</organism>
<proteinExistence type="predicted"/>
<dbReference type="EMBL" id="ML994705">
    <property type="protein sequence ID" value="KAF2176563.1"/>
    <property type="molecule type" value="Genomic_DNA"/>
</dbReference>